<name>A0A4D6GTS8_HALS9</name>
<dbReference type="CDD" id="cd00845">
    <property type="entry name" value="MPP_UshA_N_like"/>
    <property type="match status" value="1"/>
</dbReference>
<dbReference type="InterPro" id="IPR008334">
    <property type="entry name" value="5'-Nucleotdase_C"/>
</dbReference>
<dbReference type="Proteomes" id="UP000323075">
    <property type="component" value="Unassembled WGS sequence"/>
</dbReference>
<dbReference type="SUPFAM" id="SSF56300">
    <property type="entry name" value="Metallo-dependent phosphatases"/>
    <property type="match status" value="1"/>
</dbReference>
<dbReference type="PANTHER" id="PTHR11575:SF24">
    <property type="entry name" value="5'-NUCLEOTIDASE"/>
    <property type="match status" value="1"/>
</dbReference>
<dbReference type="InterPro" id="IPR036907">
    <property type="entry name" value="5'-Nucleotdase_C_sf"/>
</dbReference>
<dbReference type="InterPro" id="IPR004843">
    <property type="entry name" value="Calcineurin-like_PHP"/>
</dbReference>
<dbReference type="GeneID" id="68694164"/>
<organism evidence="4 6">
    <name type="scientific">Halobacterium salinarum (strain ATCC 33171 / DSM 3754 / JCM 8978 / NBRC 102687 / NCIMB 764 / 91-R6)</name>
    <dbReference type="NCBI Taxonomy" id="2597657"/>
    <lineage>
        <taxon>Archaea</taxon>
        <taxon>Methanobacteriati</taxon>
        <taxon>Methanobacteriota</taxon>
        <taxon>Stenosarchaea group</taxon>
        <taxon>Halobacteria</taxon>
        <taxon>Halobacteriales</taxon>
        <taxon>Halobacteriaceae</taxon>
        <taxon>Halobacterium</taxon>
    </lineage>
</organism>
<feature type="domain" description="Calcineurin-like phosphoesterase" evidence="2">
    <location>
        <begin position="7"/>
        <end position="194"/>
    </location>
</feature>
<dbReference type="Pfam" id="PF02872">
    <property type="entry name" value="5_nucleotid_C"/>
    <property type="match status" value="1"/>
</dbReference>
<dbReference type="EMBL" id="CP038631">
    <property type="protein sequence ID" value="QCC45210.1"/>
    <property type="molecule type" value="Genomic_DNA"/>
</dbReference>
<evidence type="ECO:0000259" key="3">
    <source>
        <dbReference type="Pfam" id="PF02872"/>
    </source>
</evidence>
<dbReference type="PANTHER" id="PTHR11575">
    <property type="entry name" value="5'-NUCLEOTIDASE-RELATED"/>
    <property type="match status" value="1"/>
</dbReference>
<dbReference type="Pfam" id="PF00149">
    <property type="entry name" value="Metallophos"/>
    <property type="match status" value="1"/>
</dbReference>
<proteinExistence type="predicted"/>
<dbReference type="PRINTS" id="PR01607">
    <property type="entry name" value="APYRASEFAMLY"/>
</dbReference>
<dbReference type="SUPFAM" id="SSF55816">
    <property type="entry name" value="5'-nucleotidase (syn. UDP-sugar hydrolase), C-terminal domain"/>
    <property type="match status" value="1"/>
</dbReference>
<dbReference type="Gene3D" id="3.90.780.10">
    <property type="entry name" value="5'-Nucleotidase, C-terminal domain"/>
    <property type="match status" value="1"/>
</dbReference>
<reference evidence="4 6" key="1">
    <citation type="journal article" date="2019" name="Microbiol. Resour. Announc.">
        <title>The Genome Sequence of the Halobacterium salinarum Type Strain Is Closely Related to That of Laboratory Strains NRC-1 and R1.</title>
        <authorList>
            <person name="Pfeiffer F."/>
            <person name="Marchfelder A."/>
            <person name="Habermann B."/>
            <person name="Dyall-Smith M.L."/>
        </authorList>
    </citation>
    <scope>NUCLEOTIDE SEQUENCE [LARGE SCALE GENOMIC DNA]</scope>
    <source>
        <strain evidence="4">91-R6</strain>
        <strain evidence="6">ATCC 33171 / DSM 3754 / JCM 8978 / NBRC 102687 / NCIMB 764 / 91-R6</strain>
    </source>
</reference>
<gene>
    <name evidence="5" type="ORF">APQ99_02078</name>
    <name evidence="4" type="ORF">HBSAL_07800</name>
</gene>
<dbReference type="AlphaFoldDB" id="A0A4D6GTS8"/>
<dbReference type="Gene3D" id="3.60.21.10">
    <property type="match status" value="1"/>
</dbReference>
<evidence type="ECO:0000256" key="1">
    <source>
        <dbReference type="ARBA" id="ARBA00022729"/>
    </source>
</evidence>
<dbReference type="GO" id="GO:0016787">
    <property type="term" value="F:hydrolase activity"/>
    <property type="evidence" value="ECO:0007669"/>
    <property type="project" value="UniProtKB-KW"/>
</dbReference>
<reference evidence="5 7" key="2">
    <citation type="submission" date="2019-07" db="EMBL/GenBank/DDBJ databases">
        <title>Genomic Encyclopedia of Archaeal and Bacterial Type Strains, Phase II (KMG-II): from individual species to whole genera.</title>
        <authorList>
            <person name="Goeker M."/>
        </authorList>
    </citation>
    <scope>NUCLEOTIDE SEQUENCE [LARGE SCALE GENOMIC DNA]</scope>
    <source>
        <strain evidence="5 7">DSM 3754</strain>
    </source>
</reference>
<accession>A0A4D6GTS8</accession>
<dbReference type="Proteomes" id="UP000296216">
    <property type="component" value="Chromosome"/>
</dbReference>
<sequence length="449" mass="47320">MSPGIYHYSDLENVYDTPERAGRLAGLLAGRDPDAITAGTGDNTAPGVLSLVTDGEQAMDLYSAVDPDVATFGNHDFDYGPSRTAAVVADSPQTWVSANVYHDGDRVAGVEPWTLVERDGTTLGFFGVLDADTPALNPMASDLTVTDPIQAATDAEAALRDAGAEYVIALSHLGRGDDELAAATTVDAVLGGHIASERVERLDGTLLTRPGAGGDVVFEIDIAADTVTRHQVDNAPRHDGVTAALRDRLADAGLDAVVGHVTPPMERTERTLFEGESRIGNFVADAYRWAADADVGLQNAGGVRDGPALAGDVTVADLVSVVPFAEPVSVAELTGRELLDVFRAGNGSGGLGFAEPDWWHAHVSGATLEWRDGDGLVSASVGGDPVDPDATYTLATTDYLFYSDDEFPALDAGHRIDQLDTQHEVLASYARQEGINPETEGRIRFHADD</sequence>
<dbReference type="InterPro" id="IPR029052">
    <property type="entry name" value="Metallo-depent_PP-like"/>
</dbReference>
<dbReference type="RefSeq" id="WP_012289330.1">
    <property type="nucleotide sequence ID" value="NZ_VRYN01000007.1"/>
</dbReference>
<dbReference type="EMBL" id="VRYN01000007">
    <property type="protein sequence ID" value="TYO75118.1"/>
    <property type="molecule type" value="Genomic_DNA"/>
</dbReference>
<keyword evidence="4" id="KW-0378">Hydrolase</keyword>
<evidence type="ECO:0000313" key="4">
    <source>
        <dbReference type="EMBL" id="QCC45210.1"/>
    </source>
</evidence>
<evidence type="ECO:0000313" key="7">
    <source>
        <dbReference type="Proteomes" id="UP000323075"/>
    </source>
</evidence>
<evidence type="ECO:0000313" key="6">
    <source>
        <dbReference type="Proteomes" id="UP000296216"/>
    </source>
</evidence>
<protein>
    <submittedName>
        <fullName evidence="5">2',3'-cyclic-nucleotide 2'-phosphodiesterase/5'-or 3'-nucleotidase, 5'-nucleotidase family</fullName>
    </submittedName>
    <submittedName>
        <fullName evidence="4">5'-nucleotidase family hydrolase</fullName>
    </submittedName>
</protein>
<dbReference type="InterPro" id="IPR006179">
    <property type="entry name" value="5_nucleotidase/apyrase"/>
</dbReference>
<dbReference type="GO" id="GO:0009166">
    <property type="term" value="P:nucleotide catabolic process"/>
    <property type="evidence" value="ECO:0007669"/>
    <property type="project" value="InterPro"/>
</dbReference>
<feature type="domain" description="5'-Nucleotidase C-terminal" evidence="3">
    <location>
        <begin position="257"/>
        <end position="411"/>
    </location>
</feature>
<keyword evidence="1" id="KW-0732">Signal</keyword>
<evidence type="ECO:0000313" key="5">
    <source>
        <dbReference type="EMBL" id="TYO75118.1"/>
    </source>
</evidence>
<reference evidence="4" key="3">
    <citation type="journal article" name="MicrobiologyOpen">
        <title>Whole-genome comparison between the type strain of Halobacterium salinarum (DSM 3754(T)) and the laboratory strains R1 and NRC-1.</title>
        <authorList>
            <person name="Pfeiffer F."/>
            <person name="Losensky G."/>
            <person name="Marchfelder A."/>
            <person name="Habermann B."/>
            <person name="Dyall-Smith M."/>
        </authorList>
    </citation>
    <scope>NUCLEOTIDE SEQUENCE</scope>
    <source>
        <strain evidence="4">91-R6</strain>
    </source>
</reference>
<evidence type="ECO:0000259" key="2">
    <source>
        <dbReference type="Pfam" id="PF00149"/>
    </source>
</evidence>